<reference evidence="1" key="1">
    <citation type="submission" date="2022-10" db="EMBL/GenBank/DDBJ databases">
        <title>The complete genomes of actinobacterial strains from the NBC collection.</title>
        <authorList>
            <person name="Joergensen T.S."/>
            <person name="Alvarez Arevalo M."/>
            <person name="Sterndorff E.B."/>
            <person name="Faurdal D."/>
            <person name="Vuksanovic O."/>
            <person name="Mourched A.-S."/>
            <person name="Charusanti P."/>
            <person name="Shaw S."/>
            <person name="Blin K."/>
            <person name="Weber T."/>
        </authorList>
    </citation>
    <scope>NUCLEOTIDE SEQUENCE</scope>
    <source>
        <strain evidence="1">NBC_00668</strain>
    </source>
</reference>
<keyword evidence="2" id="KW-1185">Reference proteome</keyword>
<sequence length="398" mass="43497">MMLRRWGLSLSGGGAKAKKEPGNFIAEWFGHRVYPVVAETSMSLQDQAAERCPFLTEVTGKKTKCVKRANSAGVCTISSTSNGSRQDWLACPFRALDLGMLHDAAHRLFGHAQGDDVSIVAVPVLEDKAAAEKVRKRVAAGQPTIVYFQNKLGGEISISPTDRSPEFSFDATMIELLPDESGALTVGRYGVFEIQTMDFHGTYQMAVKNLGNARHMHAGEFGAAIASHPQWLSEKVEGPNIANAFKRTFYQMMFKFQVGAHDSSAGCILAIPRAVWDSWQRHLGRPDLVEYGDGTWRLVQVGNEPVENPPAWIYVFDVEESATTTPNPLTLWRVIGTDAATLSHYTLDVAPEAALEAGGSVDRLRSQITMRLSKYLPELSPTKGRIKKAAAGAGQMTL</sequence>
<name>A0ABZ1XNU9_9ACTN</name>
<keyword evidence="1" id="KW-0255">Endonuclease</keyword>
<dbReference type="EMBL" id="CP109019">
    <property type="protein sequence ID" value="WUT84443.1"/>
    <property type="molecule type" value="Genomic_DNA"/>
</dbReference>
<accession>A0ABZ1XNU9</accession>
<dbReference type="GO" id="GO:0004519">
    <property type="term" value="F:endonuclease activity"/>
    <property type="evidence" value="ECO:0007669"/>
    <property type="project" value="UniProtKB-KW"/>
</dbReference>
<keyword evidence="1" id="KW-0540">Nuclease</keyword>
<protein>
    <submittedName>
        <fullName evidence="1">NotI family restriction endonuclease</fullName>
    </submittedName>
</protein>
<proteinExistence type="predicted"/>
<evidence type="ECO:0000313" key="1">
    <source>
        <dbReference type="EMBL" id="WUT84443.1"/>
    </source>
</evidence>
<dbReference type="CDD" id="cd20280">
    <property type="entry name" value="NotI-like"/>
    <property type="match status" value="1"/>
</dbReference>
<evidence type="ECO:0000313" key="2">
    <source>
        <dbReference type="Proteomes" id="UP001432060"/>
    </source>
</evidence>
<keyword evidence="1" id="KW-0378">Hydrolase</keyword>
<gene>
    <name evidence="1" type="ORF">OG515_20755</name>
</gene>
<dbReference type="Proteomes" id="UP001432060">
    <property type="component" value="Chromosome"/>
</dbReference>
<organism evidence="1 2">
    <name type="scientific">Streptomyces melanogenes</name>
    <dbReference type="NCBI Taxonomy" id="67326"/>
    <lineage>
        <taxon>Bacteria</taxon>
        <taxon>Bacillati</taxon>
        <taxon>Actinomycetota</taxon>
        <taxon>Actinomycetes</taxon>
        <taxon>Kitasatosporales</taxon>
        <taxon>Streptomycetaceae</taxon>
        <taxon>Streptomyces</taxon>
    </lineage>
</organism>
<dbReference type="RefSeq" id="WP_329400820.1">
    <property type="nucleotide sequence ID" value="NZ_CP109019.1"/>
</dbReference>